<comment type="caution">
    <text evidence="1">The sequence shown here is derived from an EMBL/GenBank/DDBJ whole genome shotgun (WGS) entry which is preliminary data.</text>
</comment>
<proteinExistence type="predicted"/>
<dbReference type="Proteomes" id="UP000266841">
    <property type="component" value="Unassembled WGS sequence"/>
</dbReference>
<gene>
    <name evidence="1" type="ORF">THAOC_07986</name>
</gene>
<protein>
    <submittedName>
        <fullName evidence="1">Uncharacterized protein</fullName>
    </submittedName>
</protein>
<evidence type="ECO:0000313" key="2">
    <source>
        <dbReference type="Proteomes" id="UP000266841"/>
    </source>
</evidence>
<dbReference type="AlphaFoldDB" id="K0TB23"/>
<keyword evidence="2" id="KW-1185">Reference proteome</keyword>
<sequence length="83" mass="9664">CHINTFFPRAERGEVETGHRSCREYQHSVFLRSPALENIHGDEDARLVLHTPDDYDNESGAEWAWGYPRLYSDDSLPYCTEAY</sequence>
<dbReference type="EMBL" id="AGNL01008267">
    <property type="protein sequence ID" value="EJK70636.1"/>
    <property type="molecule type" value="Genomic_DNA"/>
</dbReference>
<reference evidence="1 2" key="1">
    <citation type="journal article" date="2012" name="Genome Biol.">
        <title>Genome and low-iron response of an oceanic diatom adapted to chronic iron limitation.</title>
        <authorList>
            <person name="Lommer M."/>
            <person name="Specht M."/>
            <person name="Roy A.S."/>
            <person name="Kraemer L."/>
            <person name="Andreson R."/>
            <person name="Gutowska M.A."/>
            <person name="Wolf J."/>
            <person name="Bergner S.V."/>
            <person name="Schilhabel M.B."/>
            <person name="Klostermeier U.C."/>
            <person name="Beiko R.G."/>
            <person name="Rosenstiel P."/>
            <person name="Hippler M."/>
            <person name="Laroche J."/>
        </authorList>
    </citation>
    <scope>NUCLEOTIDE SEQUENCE [LARGE SCALE GENOMIC DNA]</scope>
    <source>
        <strain evidence="1 2">CCMP1005</strain>
    </source>
</reference>
<evidence type="ECO:0000313" key="1">
    <source>
        <dbReference type="EMBL" id="EJK70636.1"/>
    </source>
</evidence>
<feature type="non-terminal residue" evidence="1">
    <location>
        <position position="1"/>
    </location>
</feature>
<name>K0TB23_THAOC</name>
<accession>K0TB23</accession>
<organism evidence="1 2">
    <name type="scientific">Thalassiosira oceanica</name>
    <name type="common">Marine diatom</name>
    <dbReference type="NCBI Taxonomy" id="159749"/>
    <lineage>
        <taxon>Eukaryota</taxon>
        <taxon>Sar</taxon>
        <taxon>Stramenopiles</taxon>
        <taxon>Ochrophyta</taxon>
        <taxon>Bacillariophyta</taxon>
        <taxon>Coscinodiscophyceae</taxon>
        <taxon>Thalassiosirophycidae</taxon>
        <taxon>Thalassiosirales</taxon>
        <taxon>Thalassiosiraceae</taxon>
        <taxon>Thalassiosira</taxon>
    </lineage>
</organism>